<evidence type="ECO:0000256" key="1">
    <source>
        <dbReference type="SAM" id="MobiDB-lite"/>
    </source>
</evidence>
<dbReference type="AlphaFoldDB" id="A0A426ZPU4"/>
<comment type="caution">
    <text evidence="2">The sequence shown here is derived from an EMBL/GenBank/DDBJ whole genome shotgun (WGS) entry which is preliminary data.</text>
</comment>
<sequence length="141" mass="15770">MIWGRELKKFPDQKQIRCGGRDPDLALLSIPKIPIARIPYRTSTKGSKKRRSRRRENDIDRYDGEREGGWLSGIVRDIGRMSETERFSSLSPLNSVCVQENEAGASRWCPTRPASKFAEQALTGSGPCALARPPRGLLGTE</sequence>
<dbReference type="Proteomes" id="UP000287651">
    <property type="component" value="Unassembled WGS sequence"/>
</dbReference>
<reference evidence="2 3" key="1">
    <citation type="journal article" date="2014" name="Agronomy (Basel)">
        <title>A Draft Genome Sequence for Ensete ventricosum, the Drought-Tolerant Tree Against Hunger.</title>
        <authorList>
            <person name="Harrison J."/>
            <person name="Moore K.A."/>
            <person name="Paszkiewicz K."/>
            <person name="Jones T."/>
            <person name="Grant M."/>
            <person name="Ambacheew D."/>
            <person name="Muzemil S."/>
            <person name="Studholme D.J."/>
        </authorList>
    </citation>
    <scope>NUCLEOTIDE SEQUENCE [LARGE SCALE GENOMIC DNA]</scope>
</reference>
<accession>A0A426ZPU4</accession>
<dbReference type="EMBL" id="AMZH03005597">
    <property type="protein sequence ID" value="RRT66009.1"/>
    <property type="molecule type" value="Genomic_DNA"/>
</dbReference>
<gene>
    <name evidence="2" type="ORF">B296_00012918</name>
</gene>
<evidence type="ECO:0000313" key="3">
    <source>
        <dbReference type="Proteomes" id="UP000287651"/>
    </source>
</evidence>
<evidence type="ECO:0000313" key="2">
    <source>
        <dbReference type="EMBL" id="RRT66009.1"/>
    </source>
</evidence>
<name>A0A426ZPU4_ENSVE</name>
<feature type="region of interest" description="Disordered" evidence="1">
    <location>
        <begin position="38"/>
        <end position="63"/>
    </location>
</feature>
<protein>
    <submittedName>
        <fullName evidence="2">Uncharacterized protein</fullName>
    </submittedName>
</protein>
<proteinExistence type="predicted"/>
<organism evidence="2 3">
    <name type="scientific">Ensete ventricosum</name>
    <name type="common">Abyssinian banana</name>
    <name type="synonym">Musa ensete</name>
    <dbReference type="NCBI Taxonomy" id="4639"/>
    <lineage>
        <taxon>Eukaryota</taxon>
        <taxon>Viridiplantae</taxon>
        <taxon>Streptophyta</taxon>
        <taxon>Embryophyta</taxon>
        <taxon>Tracheophyta</taxon>
        <taxon>Spermatophyta</taxon>
        <taxon>Magnoliopsida</taxon>
        <taxon>Liliopsida</taxon>
        <taxon>Zingiberales</taxon>
        <taxon>Musaceae</taxon>
        <taxon>Ensete</taxon>
    </lineage>
</organism>